<proteinExistence type="predicted"/>
<keyword evidence="2" id="KW-1185">Reference proteome</keyword>
<protein>
    <submittedName>
        <fullName evidence="1">Uncharacterized protein</fullName>
    </submittedName>
</protein>
<gene>
    <name evidence="1" type="ORF">CP963_10235</name>
</gene>
<dbReference type="Proteomes" id="UP000290378">
    <property type="component" value="Unassembled WGS sequence"/>
</dbReference>
<dbReference type="RefSeq" id="WP_129014060.1">
    <property type="nucleotide sequence ID" value="NZ_CBCSEI010000017.1"/>
</dbReference>
<accession>A0A6M8NM20</accession>
<sequence length="182" mass="21642">MKNNITQRYEKDENNNLILKISTSKVEDLFDDYDKKSTFIQKDLKESLEKYLIQSVEEIGNNPFIIKFYFDESSNKESNEKVNTSIKEYFEYLQYWERKKMKEQIKNSFIFFLIGFVFVSISFSLAENEKFIYKLISEGAMVGGWVSLWEALATILIKWLPLKNKLKIFKKISNAKIEFNQS</sequence>
<dbReference type="EMBL" id="NXII01000014">
    <property type="protein sequence ID" value="RXI39480.1"/>
    <property type="molecule type" value="Genomic_DNA"/>
</dbReference>
<dbReference type="AlphaFoldDB" id="A0A6M8NM20"/>
<evidence type="ECO:0000313" key="2">
    <source>
        <dbReference type="Proteomes" id="UP000290378"/>
    </source>
</evidence>
<evidence type="ECO:0000313" key="1">
    <source>
        <dbReference type="EMBL" id="RXI39480.1"/>
    </source>
</evidence>
<reference evidence="1 2" key="1">
    <citation type="submission" date="2017-09" db="EMBL/GenBank/DDBJ databases">
        <title>Genomics of the genus Arcobacter.</title>
        <authorList>
            <person name="Perez-Cataluna A."/>
            <person name="Figueras M.J."/>
            <person name="Salas-Masso N."/>
        </authorList>
    </citation>
    <scope>NUCLEOTIDE SEQUENCE [LARGE SCALE GENOMIC DNA]</scope>
    <source>
        <strain evidence="1 2">CECT 7834</strain>
    </source>
</reference>
<comment type="caution">
    <text evidence="1">The sequence shown here is derived from an EMBL/GenBank/DDBJ whole genome shotgun (WGS) entry which is preliminary data.</text>
</comment>
<organism evidence="1 2">
    <name type="scientific">Arcobacter cloacae</name>
    <dbReference type="NCBI Taxonomy" id="1054034"/>
    <lineage>
        <taxon>Bacteria</taxon>
        <taxon>Pseudomonadati</taxon>
        <taxon>Campylobacterota</taxon>
        <taxon>Epsilonproteobacteria</taxon>
        <taxon>Campylobacterales</taxon>
        <taxon>Arcobacteraceae</taxon>
        <taxon>Arcobacter</taxon>
    </lineage>
</organism>
<name>A0A6M8NM20_9BACT</name>